<evidence type="ECO:0000256" key="2">
    <source>
        <dbReference type="ARBA" id="ARBA00008954"/>
    </source>
</evidence>
<dbReference type="PIRSF" id="PIRSF000521">
    <property type="entry name" value="Transaminase_4ab_Lys_Orn"/>
    <property type="match status" value="1"/>
</dbReference>
<dbReference type="PROSITE" id="PS00600">
    <property type="entry name" value="AA_TRANSFER_CLASS_3"/>
    <property type="match status" value="1"/>
</dbReference>
<organism evidence="7 8">
    <name type="scientific">Vitreoscilla stercoraria</name>
    <dbReference type="NCBI Taxonomy" id="61"/>
    <lineage>
        <taxon>Bacteria</taxon>
        <taxon>Pseudomonadati</taxon>
        <taxon>Pseudomonadota</taxon>
        <taxon>Betaproteobacteria</taxon>
        <taxon>Neisseriales</taxon>
        <taxon>Neisseriaceae</taxon>
        <taxon>Vitreoscilla</taxon>
    </lineage>
</organism>
<dbReference type="InterPro" id="IPR005814">
    <property type="entry name" value="Aminotrans_3"/>
</dbReference>
<accession>A0ABY4E8M7</accession>
<evidence type="ECO:0000313" key="7">
    <source>
        <dbReference type="EMBL" id="UOO92111.1"/>
    </source>
</evidence>
<dbReference type="GO" id="GO:0034386">
    <property type="term" value="F:4-aminobutyrate:2-oxoglutarate transaminase activity"/>
    <property type="evidence" value="ECO:0007669"/>
    <property type="project" value="UniProtKB-EC"/>
</dbReference>
<dbReference type="EMBL" id="CP091512">
    <property type="protein sequence ID" value="UOO92111.1"/>
    <property type="molecule type" value="Genomic_DNA"/>
</dbReference>
<dbReference type="InterPro" id="IPR015422">
    <property type="entry name" value="PyrdxlP-dep_Trfase_small"/>
</dbReference>
<dbReference type="EC" id="2.6.1.19" evidence="7"/>
<evidence type="ECO:0000256" key="4">
    <source>
        <dbReference type="ARBA" id="ARBA00022679"/>
    </source>
</evidence>
<keyword evidence="4 7" id="KW-0808">Transferase</keyword>
<evidence type="ECO:0000256" key="6">
    <source>
        <dbReference type="RuleBase" id="RU003560"/>
    </source>
</evidence>
<evidence type="ECO:0000256" key="1">
    <source>
        <dbReference type="ARBA" id="ARBA00001933"/>
    </source>
</evidence>
<evidence type="ECO:0000313" key="8">
    <source>
        <dbReference type="Proteomes" id="UP000832034"/>
    </source>
</evidence>
<dbReference type="Gene3D" id="3.40.640.10">
    <property type="entry name" value="Type I PLP-dependent aspartate aminotransferase-like (Major domain)"/>
    <property type="match status" value="1"/>
</dbReference>
<dbReference type="PANTHER" id="PTHR11986">
    <property type="entry name" value="AMINOTRANSFERASE CLASS III"/>
    <property type="match status" value="1"/>
</dbReference>
<evidence type="ECO:0000256" key="3">
    <source>
        <dbReference type="ARBA" id="ARBA00022576"/>
    </source>
</evidence>
<protein>
    <submittedName>
        <fullName evidence="7">4-aminobutyrate--2-oxoglutarate transaminase</fullName>
        <ecNumber evidence="7">2.6.1.19</ecNumber>
    </submittedName>
</protein>
<dbReference type="InterPro" id="IPR015421">
    <property type="entry name" value="PyrdxlP-dep_Trfase_major"/>
</dbReference>
<comment type="similarity">
    <text evidence="2 6">Belongs to the class-III pyridoxal-phosphate-dependent aminotransferase family.</text>
</comment>
<dbReference type="Gene3D" id="3.90.1150.10">
    <property type="entry name" value="Aspartate Aminotransferase, domain 1"/>
    <property type="match status" value="1"/>
</dbReference>
<dbReference type="InterPro" id="IPR004632">
    <property type="entry name" value="4NH2But_aminotransferase_bac"/>
</dbReference>
<dbReference type="SUPFAM" id="SSF53383">
    <property type="entry name" value="PLP-dependent transferases"/>
    <property type="match status" value="1"/>
</dbReference>
<evidence type="ECO:0000256" key="5">
    <source>
        <dbReference type="ARBA" id="ARBA00022898"/>
    </source>
</evidence>
<dbReference type="InterPro" id="IPR050103">
    <property type="entry name" value="Class-III_PLP-dep_AT"/>
</dbReference>
<dbReference type="Proteomes" id="UP000832034">
    <property type="component" value="Chromosome"/>
</dbReference>
<dbReference type="Pfam" id="PF00202">
    <property type="entry name" value="Aminotran_3"/>
    <property type="match status" value="1"/>
</dbReference>
<name>A0ABY4E8M7_VITST</name>
<dbReference type="InterPro" id="IPR015424">
    <property type="entry name" value="PyrdxlP-dep_Trfase"/>
</dbReference>
<comment type="cofactor">
    <cofactor evidence="1">
        <name>pyridoxal 5'-phosphate</name>
        <dbReference type="ChEBI" id="CHEBI:597326"/>
    </cofactor>
</comment>
<keyword evidence="8" id="KW-1185">Reference proteome</keyword>
<reference evidence="7" key="1">
    <citation type="submission" date="2021-12" db="EMBL/GenBank/DDBJ databases">
        <authorList>
            <person name="Veyrier F.J."/>
        </authorList>
    </citation>
    <scope>NUCLEOTIDE SEQUENCE</scope>
    <source>
        <strain evidence="7">SAG 1488-6</strain>
    </source>
</reference>
<sequence>MNKTEITQRRQAATARGVGIMCDFYIEKAKNAELWDTDGNRYIDFAGGIGVLNTGHLHPKVQAAVAEQLNKFSHTCYQVVPYESYTLAAERINAKAPVNGTAKTFFLTTGAEAVENAVKVARSYTGRPGVISFQSGYHGRTNLTLGMTGKVAPYKLGFGPFPADIVHAQYPNPLYGVSSEDALASLKLQFKTTIDPKQVAAIIIEPIQGEGGFNVTPFDFLQGLRDLCDEHGIVLIFDEVQTGFARTGTLFATEQTGVKPDLITMAKSLAGGFPISGVVGKAEIIDAPAAGGLGGTYAGSPLGLAAVLAVLDVIEEEKLCERSQQLGDQLRARLESLQEAVPQIRVVRGLGGMIAVEFMKPDTNEHDPEFTKRAQTHALENGLILLTCGMYYNVMRFLFPVTIEDEVFAEALDTLEAALKYAATQAATA</sequence>
<dbReference type="NCBIfam" id="TIGR00700">
    <property type="entry name" value="GABAtrnsam"/>
    <property type="match status" value="1"/>
</dbReference>
<proteinExistence type="inferred from homology"/>
<reference evidence="7" key="2">
    <citation type="journal article" date="2022" name="Res Sq">
        <title>Evolution of multicellular longitudinally dividing oral cavity symbionts (Neisseriaceae).</title>
        <authorList>
            <person name="Nyongesa S."/>
            <person name="Weber P."/>
            <person name="Bernet E."/>
            <person name="Pullido F."/>
            <person name="Nieckarz M."/>
            <person name="Delaby M."/>
            <person name="Nieves C."/>
            <person name="Viehboeck T."/>
            <person name="Krause N."/>
            <person name="Rivera-Millot A."/>
            <person name="Nakamura A."/>
            <person name="Vischer N."/>
            <person name="VanNieuwenhze M."/>
            <person name="Brun Y."/>
            <person name="Cava F."/>
            <person name="Bulgheresi S."/>
            <person name="Veyrier F."/>
        </authorList>
    </citation>
    <scope>NUCLEOTIDE SEQUENCE</scope>
    <source>
        <strain evidence="7">SAG 1488-6</strain>
    </source>
</reference>
<gene>
    <name evidence="7" type="primary">gabT</name>
    <name evidence="7" type="ORF">LVJ81_10845</name>
</gene>
<keyword evidence="5 6" id="KW-0663">Pyridoxal phosphate</keyword>
<dbReference type="InterPro" id="IPR049704">
    <property type="entry name" value="Aminotrans_3_PPA_site"/>
</dbReference>
<keyword evidence="3 7" id="KW-0032">Aminotransferase</keyword>
<dbReference type="RefSeq" id="WP_019958284.1">
    <property type="nucleotide sequence ID" value="NZ_CP091512.1"/>
</dbReference>
<dbReference type="CDD" id="cd00610">
    <property type="entry name" value="OAT_like"/>
    <property type="match status" value="1"/>
</dbReference>